<dbReference type="SUPFAM" id="SSF52266">
    <property type="entry name" value="SGNH hydrolase"/>
    <property type="match status" value="1"/>
</dbReference>
<keyword evidence="3" id="KW-1185">Reference proteome</keyword>
<name>A0ABQ0H283_9HYPH</name>
<organism evidence="2 3">
    <name type="scientific">Phyllobacterium phragmitis</name>
    <dbReference type="NCBI Taxonomy" id="2670329"/>
    <lineage>
        <taxon>Bacteria</taxon>
        <taxon>Pseudomonadati</taxon>
        <taxon>Pseudomonadota</taxon>
        <taxon>Alphaproteobacteria</taxon>
        <taxon>Hyphomicrobiales</taxon>
        <taxon>Phyllobacteriaceae</taxon>
        <taxon>Phyllobacterium</taxon>
    </lineage>
</organism>
<dbReference type="CDD" id="cd01829">
    <property type="entry name" value="SGNH_hydrolase_peri2"/>
    <property type="match status" value="1"/>
</dbReference>
<feature type="compositionally biased region" description="Low complexity" evidence="1">
    <location>
        <begin position="412"/>
        <end position="422"/>
    </location>
</feature>
<evidence type="ECO:0000256" key="1">
    <source>
        <dbReference type="SAM" id="MobiDB-lite"/>
    </source>
</evidence>
<feature type="region of interest" description="Disordered" evidence="1">
    <location>
        <begin position="387"/>
        <end position="422"/>
    </location>
</feature>
<dbReference type="Proteomes" id="UP001628091">
    <property type="component" value="Unassembled WGS sequence"/>
</dbReference>
<dbReference type="EMBL" id="BAAFZP010000001">
    <property type="protein sequence ID" value="GAB1583034.1"/>
    <property type="molecule type" value="Genomic_DNA"/>
</dbReference>
<proteinExistence type="predicted"/>
<dbReference type="Pfam" id="PF04311">
    <property type="entry name" value="DUF459"/>
    <property type="match status" value="1"/>
</dbReference>
<dbReference type="Gene3D" id="3.40.50.1110">
    <property type="entry name" value="SGNH hydrolase"/>
    <property type="match status" value="1"/>
</dbReference>
<evidence type="ECO:0000313" key="2">
    <source>
        <dbReference type="EMBL" id="GAB1583034.1"/>
    </source>
</evidence>
<dbReference type="InterPro" id="IPR007407">
    <property type="entry name" value="DUF459"/>
</dbReference>
<feature type="compositionally biased region" description="Low complexity" evidence="1">
    <location>
        <begin position="85"/>
        <end position="94"/>
    </location>
</feature>
<accession>A0ABQ0H283</accession>
<comment type="caution">
    <text evidence="2">The sequence shown here is derived from an EMBL/GenBank/DDBJ whole genome shotgun (WGS) entry which is preliminary data.</text>
</comment>
<sequence length="422" mass="45498">MKRTANPAAAFGKLLALLPAAAMVIVAIVPDAAAQGRPKTLLDMLFGRREAPPDYYYYEPPPRRTMRPSKPSSRRQSDSGGSTRSRAPAVADAPSRPPAPPPVEKKPDAKIVLVVGDFIGGGLAEGLEEALAQNPNVRVVSRINGSSGFVRTDHYDWQANINGILDEEKPAAVVVMIGANDRQPITIKGASQDARTPDWTTEYTRRVDNFVNTIRKAGYPLVWVGQPPFKPRGMSQDILAFNEIYRSATEKAGGSFADVWDGFVDESGNFALSGFDINGQTARLRANDGINITQAGKRKLAFYAEKPLRQILGGALSPDATAKPDDLPQPQPETAKIPAKIDRIAPVSLRDLDLEDSNELLGAQLGKTPAPIKSARDLLVIDGVAAKPQPGRADDFTWPRKPTLTAKQPVPTDNTTTGTTPR</sequence>
<reference evidence="2 3" key="1">
    <citation type="submission" date="2024-10" db="EMBL/GenBank/DDBJ databases">
        <title>Isolation, draft genome sequencing and identification of Phyllobacterium sp. NSA23, isolated from leaf soil.</title>
        <authorList>
            <person name="Akita H."/>
        </authorList>
    </citation>
    <scope>NUCLEOTIDE SEQUENCE [LARGE SCALE GENOMIC DNA]</scope>
    <source>
        <strain evidence="2 3">NSA23</strain>
    </source>
</reference>
<gene>
    <name evidence="2" type="ORF">PPNSA23_29770</name>
</gene>
<feature type="region of interest" description="Disordered" evidence="1">
    <location>
        <begin position="315"/>
        <end position="334"/>
    </location>
</feature>
<evidence type="ECO:0000313" key="3">
    <source>
        <dbReference type="Proteomes" id="UP001628091"/>
    </source>
</evidence>
<dbReference type="InterPro" id="IPR036514">
    <property type="entry name" value="SGNH_hydro_sf"/>
</dbReference>
<feature type="region of interest" description="Disordered" evidence="1">
    <location>
        <begin position="56"/>
        <end position="105"/>
    </location>
</feature>
<protein>
    <submittedName>
        <fullName evidence="2">DUF459 domain-containing protein</fullName>
    </submittedName>
</protein>